<evidence type="ECO:0000313" key="6">
    <source>
        <dbReference type="Proteomes" id="UP000195755"/>
    </source>
</evidence>
<reference evidence="5 6" key="1">
    <citation type="submission" date="2017-06" db="EMBL/GenBank/DDBJ databases">
        <title>Streptomyces albireticuli Genome sequencing and assembly.</title>
        <authorList>
            <person name="Wang Y."/>
            <person name="Du B."/>
            <person name="Ding Y."/>
            <person name="Liu H."/>
            <person name="Hou Q."/>
            <person name="Liu K."/>
            <person name="Yao L."/>
            <person name="Wang C."/>
        </authorList>
    </citation>
    <scope>NUCLEOTIDE SEQUENCE [LARGE SCALE GENOMIC DNA]</scope>
    <source>
        <strain evidence="5 6">MDJK11</strain>
    </source>
</reference>
<dbReference type="Proteomes" id="UP000195755">
    <property type="component" value="Chromosome"/>
</dbReference>
<gene>
    <name evidence="5" type="ORF">SMD11_5660</name>
</gene>
<dbReference type="AlphaFoldDB" id="A0A1Z2LA91"/>
<protein>
    <recommendedName>
        <fullName evidence="4">Glycosyltransferase subfamily 4-like N-terminal domain-containing protein</fullName>
    </recommendedName>
</protein>
<feature type="region of interest" description="Disordered" evidence="3">
    <location>
        <begin position="213"/>
        <end position="277"/>
    </location>
</feature>
<evidence type="ECO:0000256" key="3">
    <source>
        <dbReference type="SAM" id="MobiDB-lite"/>
    </source>
</evidence>
<proteinExistence type="predicted"/>
<name>A0A1Z2LA91_9ACTN</name>
<feature type="domain" description="Glycosyltransferase subfamily 4-like N-terminal" evidence="4">
    <location>
        <begin position="18"/>
        <end position="155"/>
    </location>
</feature>
<evidence type="ECO:0000256" key="1">
    <source>
        <dbReference type="ARBA" id="ARBA00022676"/>
    </source>
</evidence>
<dbReference type="KEGG" id="salj:SMD11_5660"/>
<dbReference type="InterPro" id="IPR028098">
    <property type="entry name" value="Glyco_trans_4-like_N"/>
</dbReference>
<sequence length="277" mass="29135">MRIAYLHHGGVPSVRADEVHVMRMCDAFADAGHEVTLYALRGAARADVHAYHGTRNRFAVRAVPMPSAGALGPLLRAWRIREELPRGGAPDLLYGRDPYALLAASGTAPVVYETHALRRSRAVRAAERLLFRAPGLTRVVLATEALADDYRRAFPELARSAAELVTVPDCADPPPAGPVAALPGRPGALKAGCVGRLPGRGTDVVLGLAARLPASTSTSSAAPDRTARPGNTGRTAPTSTSTTTGRPPGRTPTTGPSTSPSRRTSHRPETRPGPPRP</sequence>
<dbReference type="Pfam" id="PF13439">
    <property type="entry name" value="Glyco_transf_4"/>
    <property type="match status" value="1"/>
</dbReference>
<dbReference type="SUPFAM" id="SSF53756">
    <property type="entry name" value="UDP-Glycosyltransferase/glycogen phosphorylase"/>
    <property type="match status" value="1"/>
</dbReference>
<keyword evidence="2" id="KW-0808">Transferase</keyword>
<dbReference type="EMBL" id="CP021744">
    <property type="protein sequence ID" value="ARZ71239.1"/>
    <property type="molecule type" value="Genomic_DNA"/>
</dbReference>
<keyword evidence="1" id="KW-0328">Glycosyltransferase</keyword>
<feature type="compositionally biased region" description="Low complexity" evidence="3">
    <location>
        <begin position="213"/>
        <end position="224"/>
    </location>
</feature>
<dbReference type="OrthoDB" id="9790710at2"/>
<evidence type="ECO:0000313" key="5">
    <source>
        <dbReference type="EMBL" id="ARZ71239.1"/>
    </source>
</evidence>
<dbReference type="GO" id="GO:0016757">
    <property type="term" value="F:glycosyltransferase activity"/>
    <property type="evidence" value="ECO:0007669"/>
    <property type="project" value="UniProtKB-KW"/>
</dbReference>
<feature type="compositionally biased region" description="Low complexity" evidence="3">
    <location>
        <begin position="232"/>
        <end position="262"/>
    </location>
</feature>
<evidence type="ECO:0000256" key="2">
    <source>
        <dbReference type="ARBA" id="ARBA00022679"/>
    </source>
</evidence>
<dbReference type="Gene3D" id="3.40.50.2000">
    <property type="entry name" value="Glycogen Phosphorylase B"/>
    <property type="match status" value="1"/>
</dbReference>
<accession>A0A1Z2LA91</accession>
<evidence type="ECO:0000259" key="4">
    <source>
        <dbReference type="Pfam" id="PF13439"/>
    </source>
</evidence>
<organism evidence="5 6">
    <name type="scientific">Streptomyces albireticuli</name>
    <dbReference type="NCBI Taxonomy" id="1940"/>
    <lineage>
        <taxon>Bacteria</taxon>
        <taxon>Bacillati</taxon>
        <taxon>Actinomycetota</taxon>
        <taxon>Actinomycetes</taxon>
        <taxon>Kitasatosporales</taxon>
        <taxon>Streptomycetaceae</taxon>
        <taxon>Streptomyces</taxon>
    </lineage>
</organism>